<comment type="caution">
    <text evidence="2">The sequence shown here is derived from an EMBL/GenBank/DDBJ whole genome shotgun (WGS) entry which is preliminary data.</text>
</comment>
<gene>
    <name evidence="2" type="ORF">NBRC116585_03220</name>
</gene>
<accession>A0ABP9ZVP4</accession>
<dbReference type="EMBL" id="BAABWH010000001">
    <property type="protein sequence ID" value="GAA6144205.1"/>
    <property type="molecule type" value="Genomic_DNA"/>
</dbReference>
<proteinExistence type="predicted"/>
<organism evidence="2 3">
    <name type="scientific">Thalassolituus maritimus</name>
    <dbReference type="NCBI Taxonomy" id="484498"/>
    <lineage>
        <taxon>Bacteria</taxon>
        <taxon>Pseudomonadati</taxon>
        <taxon>Pseudomonadota</taxon>
        <taxon>Gammaproteobacteria</taxon>
        <taxon>Oceanospirillales</taxon>
        <taxon>Oceanospirillaceae</taxon>
        <taxon>Thalassolituus</taxon>
    </lineage>
</organism>
<sequence length="58" mass="6290">MATALSTSEQTSPTASTAANEAMSLNSRAKARTDYYDLIGSLVLERRRQRNQTPATAD</sequence>
<evidence type="ECO:0000313" key="2">
    <source>
        <dbReference type="EMBL" id="GAA6144205.1"/>
    </source>
</evidence>
<dbReference type="Proteomes" id="UP001481413">
    <property type="component" value="Unassembled WGS sequence"/>
</dbReference>
<reference evidence="2 3" key="1">
    <citation type="submission" date="2024-04" db="EMBL/GenBank/DDBJ databases">
        <title>Draft genome sequence of Thalassolituus maritimus NBRC 116585.</title>
        <authorList>
            <person name="Miyakawa T."/>
            <person name="Kusuya Y."/>
            <person name="Miura T."/>
        </authorList>
    </citation>
    <scope>NUCLEOTIDE SEQUENCE [LARGE SCALE GENOMIC DNA]</scope>
    <source>
        <strain evidence="2 3">5NW40-0001</strain>
    </source>
</reference>
<keyword evidence="3" id="KW-1185">Reference proteome</keyword>
<name>A0ABP9ZVP4_9GAMM</name>
<evidence type="ECO:0000313" key="3">
    <source>
        <dbReference type="Proteomes" id="UP001481413"/>
    </source>
</evidence>
<evidence type="ECO:0000256" key="1">
    <source>
        <dbReference type="SAM" id="MobiDB-lite"/>
    </source>
</evidence>
<feature type="region of interest" description="Disordered" evidence="1">
    <location>
        <begin position="1"/>
        <end position="27"/>
    </location>
</feature>
<dbReference type="RefSeq" id="WP_353293142.1">
    <property type="nucleotide sequence ID" value="NZ_BAABWH010000001.1"/>
</dbReference>
<protein>
    <submittedName>
        <fullName evidence="2">Uncharacterized protein</fullName>
    </submittedName>
</protein>